<feature type="transmembrane region" description="Helical" evidence="1">
    <location>
        <begin position="53"/>
        <end position="74"/>
    </location>
</feature>
<comment type="caution">
    <text evidence="2">The sequence shown here is derived from an EMBL/GenBank/DDBJ whole genome shotgun (WGS) entry which is preliminary data.</text>
</comment>
<proteinExistence type="predicted"/>
<evidence type="ECO:0000313" key="2">
    <source>
        <dbReference type="EMBL" id="TMI84580.1"/>
    </source>
</evidence>
<protein>
    <recommendedName>
        <fullName evidence="4">Zinc ribbon domain-containing protein</fullName>
    </recommendedName>
</protein>
<gene>
    <name evidence="2" type="ORF">E6H03_01785</name>
</gene>
<dbReference type="Proteomes" id="UP000318093">
    <property type="component" value="Unassembled WGS sequence"/>
</dbReference>
<reference evidence="2 3" key="1">
    <citation type="journal article" date="2019" name="Nat. Microbiol.">
        <title>Mediterranean grassland soil C-N compound turnover is dependent on rainfall and depth, and is mediated by genomically divergent microorganisms.</title>
        <authorList>
            <person name="Diamond S."/>
            <person name="Andeer P.F."/>
            <person name="Li Z."/>
            <person name="Crits-Christoph A."/>
            <person name="Burstein D."/>
            <person name="Anantharaman K."/>
            <person name="Lane K.R."/>
            <person name="Thomas B.C."/>
            <person name="Pan C."/>
            <person name="Northen T.R."/>
            <person name="Banfield J.F."/>
        </authorList>
    </citation>
    <scope>NUCLEOTIDE SEQUENCE [LARGE SCALE GENOMIC DNA]</scope>
    <source>
        <strain evidence="2">NP_6</strain>
    </source>
</reference>
<keyword evidence="1" id="KW-0472">Membrane</keyword>
<keyword evidence="1" id="KW-0812">Transmembrane</keyword>
<evidence type="ECO:0000313" key="3">
    <source>
        <dbReference type="Proteomes" id="UP000318093"/>
    </source>
</evidence>
<accession>A0A537JM75</accession>
<dbReference type="EMBL" id="VBAN01000055">
    <property type="protein sequence ID" value="TMI84580.1"/>
    <property type="molecule type" value="Genomic_DNA"/>
</dbReference>
<keyword evidence="1" id="KW-1133">Transmembrane helix</keyword>
<name>A0A537JM75_9BACT</name>
<sequence length="75" mass="7985">MQCAKCGTENAAGRIICRVCGARLRPAAAGGPVAAVGTRDSDEELRRRLSYDLLRIVWVVAVMIVVGLGLGFLLK</sequence>
<organism evidence="2 3">
    <name type="scientific">Candidatus Segetimicrobium genomatis</name>
    <dbReference type="NCBI Taxonomy" id="2569760"/>
    <lineage>
        <taxon>Bacteria</taxon>
        <taxon>Bacillati</taxon>
        <taxon>Candidatus Sysuimicrobiota</taxon>
        <taxon>Candidatus Sysuimicrobiia</taxon>
        <taxon>Candidatus Sysuimicrobiales</taxon>
        <taxon>Candidatus Segetimicrobiaceae</taxon>
        <taxon>Candidatus Segetimicrobium</taxon>
    </lineage>
</organism>
<evidence type="ECO:0008006" key="4">
    <source>
        <dbReference type="Google" id="ProtNLM"/>
    </source>
</evidence>
<evidence type="ECO:0000256" key="1">
    <source>
        <dbReference type="SAM" id="Phobius"/>
    </source>
</evidence>
<dbReference type="AlphaFoldDB" id="A0A537JM75"/>